<dbReference type="InterPro" id="IPR000195">
    <property type="entry name" value="Rab-GAP-TBC_dom"/>
</dbReference>
<feature type="region of interest" description="Disordered" evidence="1">
    <location>
        <begin position="368"/>
        <end position="390"/>
    </location>
</feature>
<dbReference type="PANTHER" id="PTHR47331:SF1">
    <property type="entry name" value="GAG-LIKE PROTEIN"/>
    <property type="match status" value="1"/>
</dbReference>
<protein>
    <recommendedName>
        <fullName evidence="2">Rab-GAP TBC domain-containing protein</fullName>
    </recommendedName>
</protein>
<dbReference type="Gene3D" id="1.10.472.80">
    <property type="entry name" value="Ypt/Rab-GAP domain of gyp1p, domain 3"/>
    <property type="match status" value="2"/>
</dbReference>
<evidence type="ECO:0000313" key="4">
    <source>
        <dbReference type="Proteomes" id="UP000821837"/>
    </source>
</evidence>
<sequence length="737" mass="82294">MSEIRDFFIKTLDESSSGIGAMMERLMQLLRRRDDRLYGHLKQLQVEPQYYSFRWIMLLLSQDFPLPGNLFSSCCCSNRPNSGRHLLEYACPPGLPSSTINFMKAIKRWFDIHNTTYSGNDYKLPISKQDDSRMLWLENEFSGYIKRIQDSSVAAGVGNFTDETYTALLFTTKRKSRHSCLTHIVKEKALPSKDMGIRDENIEEAAVSIPEDVIEELEALREPPRKPPNSVAYSGLVSRPNGDRVAATQSNIASAEAPQGPVSTPRYRSVALPTLQVPTGAAKRAIEGIRLADNNYDIAVKTLKERFGRQELVNEHIDQLLALSPVRSSKEVDALEGLGVPPDQYTVVLNRVLMRCLPEDLAILYRQKKKEESTQDGDASAEHTTPEARTHKATDILSFLKIQVEVREEGKQAAPSSHPCHSTMVHDDMNSPTRSAHAIPSASALVATESLQQRTLSCVLCNSRAHSLAECTADMSVEEKKARLRNSRCCYRCGTRNHVAQFCRVSRNLTCNKCRRRHLTVLCELSRAVAMTASPRTTEQLVRSGTTPPTVTTASTGEKGAKSVLLQTVLELLCARKHDAADLFDPETWHPDDISILIGSDACWKVATGSIDRLNEELTAVETSFGWTVQGTSSPHEATTTSALLMSAGVECDESAMWRLDTIDVLRIWDSLFADPQRFTFLIYLCYAMLSKLRDKLMMGDFPSNIKLLQNFPDMDVSELISQALSAQQEDLMLSFS</sequence>
<dbReference type="Proteomes" id="UP000821837">
    <property type="component" value="Chromosome 1"/>
</dbReference>
<dbReference type="AlphaFoldDB" id="A0A9D4YQN5"/>
<dbReference type="InterPro" id="IPR035969">
    <property type="entry name" value="Rab-GAP_TBC_sf"/>
</dbReference>
<name>A0A9D4YQN5_RHISA</name>
<dbReference type="VEuPathDB" id="VectorBase:RSAN_040779"/>
<evidence type="ECO:0000259" key="2">
    <source>
        <dbReference type="PROSITE" id="PS50086"/>
    </source>
</evidence>
<comment type="caution">
    <text evidence="3">The sequence shown here is derived from an EMBL/GenBank/DDBJ whole genome shotgun (WGS) entry which is preliminary data.</text>
</comment>
<evidence type="ECO:0000256" key="1">
    <source>
        <dbReference type="SAM" id="MobiDB-lite"/>
    </source>
</evidence>
<organism evidence="3 4">
    <name type="scientific">Rhipicephalus sanguineus</name>
    <name type="common">Brown dog tick</name>
    <name type="synonym">Ixodes sanguineus</name>
    <dbReference type="NCBI Taxonomy" id="34632"/>
    <lineage>
        <taxon>Eukaryota</taxon>
        <taxon>Metazoa</taxon>
        <taxon>Ecdysozoa</taxon>
        <taxon>Arthropoda</taxon>
        <taxon>Chelicerata</taxon>
        <taxon>Arachnida</taxon>
        <taxon>Acari</taxon>
        <taxon>Parasitiformes</taxon>
        <taxon>Ixodida</taxon>
        <taxon>Ixodoidea</taxon>
        <taxon>Ixodidae</taxon>
        <taxon>Rhipicephalinae</taxon>
        <taxon>Rhipicephalus</taxon>
        <taxon>Rhipicephalus</taxon>
    </lineage>
</organism>
<evidence type="ECO:0000313" key="3">
    <source>
        <dbReference type="EMBL" id="KAH7984209.1"/>
    </source>
</evidence>
<dbReference type="Pfam" id="PF00566">
    <property type="entry name" value="RabGAP-TBC"/>
    <property type="match status" value="1"/>
</dbReference>
<proteinExistence type="predicted"/>
<feature type="region of interest" description="Disordered" evidence="1">
    <location>
        <begin position="536"/>
        <end position="556"/>
    </location>
</feature>
<dbReference type="PROSITE" id="PS50086">
    <property type="entry name" value="TBC_RABGAP"/>
    <property type="match status" value="1"/>
</dbReference>
<feature type="compositionally biased region" description="Low complexity" evidence="1">
    <location>
        <begin position="544"/>
        <end position="556"/>
    </location>
</feature>
<dbReference type="EMBL" id="JABSTV010001245">
    <property type="protein sequence ID" value="KAH7984209.1"/>
    <property type="molecule type" value="Genomic_DNA"/>
</dbReference>
<gene>
    <name evidence="3" type="ORF">HPB52_018115</name>
</gene>
<dbReference type="VEuPathDB" id="VectorBase:RSAN_034385"/>
<reference evidence="3" key="1">
    <citation type="journal article" date="2020" name="Cell">
        <title>Large-Scale Comparative Analyses of Tick Genomes Elucidate Their Genetic Diversity and Vector Capacities.</title>
        <authorList>
            <consortium name="Tick Genome and Microbiome Consortium (TIGMIC)"/>
            <person name="Jia N."/>
            <person name="Wang J."/>
            <person name="Shi W."/>
            <person name="Du L."/>
            <person name="Sun Y."/>
            <person name="Zhan W."/>
            <person name="Jiang J.F."/>
            <person name="Wang Q."/>
            <person name="Zhang B."/>
            <person name="Ji P."/>
            <person name="Bell-Sakyi L."/>
            <person name="Cui X.M."/>
            <person name="Yuan T.T."/>
            <person name="Jiang B.G."/>
            <person name="Yang W.F."/>
            <person name="Lam T.T."/>
            <person name="Chang Q.C."/>
            <person name="Ding S.J."/>
            <person name="Wang X.J."/>
            <person name="Zhu J.G."/>
            <person name="Ruan X.D."/>
            <person name="Zhao L."/>
            <person name="Wei J.T."/>
            <person name="Ye R.Z."/>
            <person name="Que T.C."/>
            <person name="Du C.H."/>
            <person name="Zhou Y.H."/>
            <person name="Cheng J.X."/>
            <person name="Dai P.F."/>
            <person name="Guo W.B."/>
            <person name="Han X.H."/>
            <person name="Huang E.J."/>
            <person name="Li L.F."/>
            <person name="Wei W."/>
            <person name="Gao Y.C."/>
            <person name="Liu J.Z."/>
            <person name="Shao H.Z."/>
            <person name="Wang X."/>
            <person name="Wang C.C."/>
            <person name="Yang T.C."/>
            <person name="Huo Q.B."/>
            <person name="Li W."/>
            <person name="Chen H.Y."/>
            <person name="Chen S.E."/>
            <person name="Zhou L.G."/>
            <person name="Ni X.B."/>
            <person name="Tian J.H."/>
            <person name="Sheng Y."/>
            <person name="Liu T."/>
            <person name="Pan Y.S."/>
            <person name="Xia L.Y."/>
            <person name="Li J."/>
            <person name="Zhao F."/>
            <person name="Cao W.C."/>
        </authorList>
    </citation>
    <scope>NUCLEOTIDE SEQUENCE</scope>
    <source>
        <strain evidence="3">Rsan-2018</strain>
    </source>
</reference>
<keyword evidence="4" id="KW-1185">Reference proteome</keyword>
<feature type="domain" description="Rab-GAP TBC" evidence="2">
    <location>
        <begin position="1"/>
        <end position="80"/>
    </location>
</feature>
<feature type="compositionally biased region" description="Basic and acidic residues" evidence="1">
    <location>
        <begin position="380"/>
        <end position="390"/>
    </location>
</feature>
<dbReference type="SUPFAM" id="SSF47923">
    <property type="entry name" value="Ypt/Rab-GAP domain of gyp1p"/>
    <property type="match status" value="2"/>
</dbReference>
<accession>A0A9D4YQN5</accession>
<dbReference type="VEuPathDB" id="VectorBase:RSAN_044796"/>
<reference evidence="3" key="2">
    <citation type="submission" date="2021-09" db="EMBL/GenBank/DDBJ databases">
        <authorList>
            <person name="Jia N."/>
            <person name="Wang J."/>
            <person name="Shi W."/>
            <person name="Du L."/>
            <person name="Sun Y."/>
            <person name="Zhan W."/>
            <person name="Jiang J."/>
            <person name="Wang Q."/>
            <person name="Zhang B."/>
            <person name="Ji P."/>
            <person name="Sakyi L.B."/>
            <person name="Cui X."/>
            <person name="Yuan T."/>
            <person name="Jiang B."/>
            <person name="Yang W."/>
            <person name="Lam T.T.-Y."/>
            <person name="Chang Q."/>
            <person name="Ding S."/>
            <person name="Wang X."/>
            <person name="Zhu J."/>
            <person name="Ruan X."/>
            <person name="Zhao L."/>
            <person name="Wei J."/>
            <person name="Que T."/>
            <person name="Du C."/>
            <person name="Cheng J."/>
            <person name="Dai P."/>
            <person name="Han X."/>
            <person name="Huang E."/>
            <person name="Gao Y."/>
            <person name="Liu J."/>
            <person name="Shao H."/>
            <person name="Ye R."/>
            <person name="Li L."/>
            <person name="Wei W."/>
            <person name="Wang X."/>
            <person name="Wang C."/>
            <person name="Huo Q."/>
            <person name="Li W."/>
            <person name="Guo W."/>
            <person name="Chen H."/>
            <person name="Chen S."/>
            <person name="Zhou L."/>
            <person name="Zhou L."/>
            <person name="Ni X."/>
            <person name="Tian J."/>
            <person name="Zhou Y."/>
            <person name="Sheng Y."/>
            <person name="Liu T."/>
            <person name="Pan Y."/>
            <person name="Xia L."/>
            <person name="Li J."/>
            <person name="Zhao F."/>
            <person name="Cao W."/>
        </authorList>
    </citation>
    <scope>NUCLEOTIDE SEQUENCE</scope>
    <source>
        <strain evidence="3">Rsan-2018</strain>
        <tissue evidence="3">Larvae</tissue>
    </source>
</reference>
<dbReference type="PANTHER" id="PTHR47331">
    <property type="entry name" value="PHD-TYPE DOMAIN-CONTAINING PROTEIN"/>
    <property type="match status" value="1"/>
</dbReference>